<dbReference type="Pfam" id="PF01917">
    <property type="entry name" value="Flagellin_arch-type"/>
    <property type="match status" value="1"/>
</dbReference>
<dbReference type="InterPro" id="IPR002774">
    <property type="entry name" value="Flagellin_arc-type"/>
</dbReference>
<keyword evidence="1" id="KW-0472">Membrane</keyword>
<evidence type="ECO:0000313" key="2">
    <source>
        <dbReference type="EMBL" id="AKB77643.1"/>
    </source>
</evidence>
<keyword evidence="1" id="KW-1133">Transmembrane helix</keyword>
<dbReference type="EMBL" id="CP009516">
    <property type="protein sequence ID" value="AKB77643.1"/>
    <property type="molecule type" value="Genomic_DNA"/>
</dbReference>
<protein>
    <submittedName>
        <fullName evidence="2">Uncharacterized protein</fullName>
    </submittedName>
</protein>
<dbReference type="OrthoDB" id="135845at2157"/>
<dbReference type="GeneID" id="24830328"/>
<keyword evidence="3" id="KW-1185">Reference proteome</keyword>
<dbReference type="KEGG" id="mhor:MSHOH_1160"/>
<dbReference type="AlphaFoldDB" id="A0A0E3SDT2"/>
<dbReference type="RefSeq" id="WP_048138148.1">
    <property type="nucleotide sequence ID" value="NZ_CP009516.1"/>
</dbReference>
<gene>
    <name evidence="2" type="ORF">MSHOH_1160</name>
</gene>
<organism evidence="2 3">
    <name type="scientific">Methanosarcina horonobensis HB-1 = JCM 15518</name>
    <dbReference type="NCBI Taxonomy" id="1434110"/>
    <lineage>
        <taxon>Archaea</taxon>
        <taxon>Methanobacteriati</taxon>
        <taxon>Methanobacteriota</taxon>
        <taxon>Stenosarchaea group</taxon>
        <taxon>Methanomicrobia</taxon>
        <taxon>Methanosarcinales</taxon>
        <taxon>Methanosarcinaceae</taxon>
        <taxon>Methanosarcina</taxon>
    </lineage>
</organism>
<name>A0A0E3SDT2_9EURY</name>
<evidence type="ECO:0000313" key="3">
    <source>
        <dbReference type="Proteomes" id="UP000033101"/>
    </source>
</evidence>
<dbReference type="GO" id="GO:0005198">
    <property type="term" value="F:structural molecule activity"/>
    <property type="evidence" value="ECO:0007669"/>
    <property type="project" value="InterPro"/>
</dbReference>
<keyword evidence="1" id="KW-0812">Transmembrane</keyword>
<accession>A0A0E3SDT2</accession>
<evidence type="ECO:0000256" key="1">
    <source>
        <dbReference type="SAM" id="Phobius"/>
    </source>
</evidence>
<dbReference type="HOGENOM" id="CLU_108339_0_0_2"/>
<dbReference type="PATRIC" id="fig|1434110.4.peg.1442"/>
<feature type="transmembrane region" description="Helical" evidence="1">
    <location>
        <begin position="6"/>
        <end position="27"/>
    </location>
</feature>
<proteinExistence type="predicted"/>
<dbReference type="Proteomes" id="UP000033101">
    <property type="component" value="Chromosome"/>
</dbReference>
<sequence length="159" mass="17522">MSKEVISSAILVIVSVIAAVAFVNAVLPSVYGLSESYSSVARSMEDQFKTDIDIIFIYPDGDNVYVWIKNVGSSNIPLSQLQFSDVFVMSSSGYWNPAFEAASNPSWDYTLENGDGDTWNRGETIKVSIKFDVDELSSGIYKVTFFLYNGVSASDTFSR</sequence>
<reference evidence="2 3" key="1">
    <citation type="submission" date="2014-07" db="EMBL/GenBank/DDBJ databases">
        <title>Methanogenic archaea and the global carbon cycle.</title>
        <authorList>
            <person name="Henriksen J.R."/>
            <person name="Luke J."/>
            <person name="Reinhart S."/>
            <person name="Benedict M.N."/>
            <person name="Youngblut N.D."/>
            <person name="Metcalf M.E."/>
            <person name="Whitaker R.J."/>
            <person name="Metcalf W.W."/>
        </authorList>
    </citation>
    <scope>NUCLEOTIDE SEQUENCE [LARGE SCALE GENOMIC DNA]</scope>
    <source>
        <strain evidence="2 3">HB-1</strain>
    </source>
</reference>
<dbReference type="STRING" id="1434110.MSHOH_1160"/>
<dbReference type="GO" id="GO:0097588">
    <property type="term" value="P:archaeal or bacterial-type flagellum-dependent cell motility"/>
    <property type="evidence" value="ECO:0007669"/>
    <property type="project" value="InterPro"/>
</dbReference>